<dbReference type="PRINTS" id="PR00598">
    <property type="entry name" value="HTHMARR"/>
</dbReference>
<dbReference type="SMART" id="SM00347">
    <property type="entry name" value="HTH_MARR"/>
    <property type="match status" value="1"/>
</dbReference>
<dbReference type="InterPro" id="IPR039422">
    <property type="entry name" value="MarR/SlyA-like"/>
</dbReference>
<dbReference type="Gene3D" id="1.10.10.10">
    <property type="entry name" value="Winged helix-like DNA-binding domain superfamily/Winged helix DNA-binding domain"/>
    <property type="match status" value="1"/>
</dbReference>
<proteinExistence type="predicted"/>
<organism evidence="2 3">
    <name type="scientific">Streptomyces durmitorensis</name>
    <dbReference type="NCBI Taxonomy" id="319947"/>
    <lineage>
        <taxon>Bacteria</taxon>
        <taxon>Bacillati</taxon>
        <taxon>Actinomycetota</taxon>
        <taxon>Actinomycetes</taxon>
        <taxon>Kitasatosporales</taxon>
        <taxon>Streptomycetaceae</taxon>
        <taxon>Streptomyces</taxon>
    </lineage>
</organism>
<feature type="domain" description="HTH marR-type" evidence="1">
    <location>
        <begin position="1"/>
        <end position="140"/>
    </location>
</feature>
<dbReference type="InterPro" id="IPR036390">
    <property type="entry name" value="WH_DNA-bd_sf"/>
</dbReference>
<dbReference type="PROSITE" id="PS50995">
    <property type="entry name" value="HTH_MARR_2"/>
    <property type="match status" value="1"/>
</dbReference>
<dbReference type="SUPFAM" id="SSF46785">
    <property type="entry name" value="Winged helix' DNA-binding domain"/>
    <property type="match status" value="1"/>
</dbReference>
<reference evidence="2 3" key="1">
    <citation type="submission" date="2022-05" db="EMBL/GenBank/DDBJ databases">
        <authorList>
            <person name="Zhou X."/>
            <person name="Li K."/>
            <person name="Man Y."/>
        </authorList>
    </citation>
    <scope>NUCLEOTIDE SEQUENCE [LARGE SCALE GENOMIC DNA]</scope>
    <source>
        <strain evidence="2 3">MS405</strain>
    </source>
</reference>
<evidence type="ECO:0000313" key="3">
    <source>
        <dbReference type="Proteomes" id="UP000829992"/>
    </source>
</evidence>
<dbReference type="RefSeq" id="WP_249585607.1">
    <property type="nucleotide sequence ID" value="NZ_BAAAQL010000002.1"/>
</dbReference>
<evidence type="ECO:0000313" key="2">
    <source>
        <dbReference type="EMBL" id="UQT54109.1"/>
    </source>
</evidence>
<dbReference type="Proteomes" id="UP000829992">
    <property type="component" value="Chromosome"/>
</dbReference>
<accession>A0ABY4PLC1</accession>
<dbReference type="EMBL" id="CP097289">
    <property type="protein sequence ID" value="UQT54109.1"/>
    <property type="molecule type" value="Genomic_DNA"/>
</dbReference>
<dbReference type="PANTHER" id="PTHR33164:SF99">
    <property type="entry name" value="MARR FAMILY REGULATORY PROTEIN"/>
    <property type="match status" value="1"/>
</dbReference>
<dbReference type="InterPro" id="IPR036388">
    <property type="entry name" value="WH-like_DNA-bd_sf"/>
</dbReference>
<keyword evidence="3" id="KW-1185">Reference proteome</keyword>
<dbReference type="InterPro" id="IPR000835">
    <property type="entry name" value="HTH_MarR-typ"/>
</dbReference>
<gene>
    <name evidence="2" type="ORF">M4V62_02890</name>
</gene>
<protein>
    <submittedName>
        <fullName evidence="2">MarR family transcriptional regulator</fullName>
    </submittedName>
</protein>
<dbReference type="PANTHER" id="PTHR33164">
    <property type="entry name" value="TRANSCRIPTIONAL REGULATOR, MARR FAMILY"/>
    <property type="match status" value="1"/>
</dbReference>
<evidence type="ECO:0000259" key="1">
    <source>
        <dbReference type="PROSITE" id="PS50995"/>
    </source>
</evidence>
<dbReference type="Pfam" id="PF12802">
    <property type="entry name" value="MarR_2"/>
    <property type="match status" value="1"/>
</dbReference>
<name>A0ABY4PLC1_9ACTN</name>
<sequence>MTHGDSERWTHLVTLHSRVEQHLTEVLHRRCALGLREYRTLSHLTDAPEGELRMQELADAVGLDQSSASRLAGRLERAELAERCHCPGDRRGVFLGITKAGRERQAQAQPIYEAALSEALDEAASATDPALATLTRSLRTSA</sequence>